<evidence type="ECO:0000256" key="1">
    <source>
        <dbReference type="SAM" id="SignalP"/>
    </source>
</evidence>
<feature type="signal peptide" evidence="1">
    <location>
        <begin position="1"/>
        <end position="22"/>
    </location>
</feature>
<accession>A0A9P4K5W8</accession>
<keyword evidence="1" id="KW-0732">Signal</keyword>
<reference evidence="3" key="1">
    <citation type="journal article" date="2020" name="Stud. Mycol.">
        <title>101 Dothideomycetes genomes: A test case for predicting lifestyles and emergence of pathogens.</title>
        <authorList>
            <person name="Haridas S."/>
            <person name="Albert R."/>
            <person name="Binder M."/>
            <person name="Bloem J."/>
            <person name="LaButti K."/>
            <person name="Salamov A."/>
            <person name="Andreopoulos B."/>
            <person name="Baker S."/>
            <person name="Barry K."/>
            <person name="Bills G."/>
            <person name="Bluhm B."/>
            <person name="Cannon C."/>
            <person name="Castanera R."/>
            <person name="Culley D."/>
            <person name="Daum C."/>
            <person name="Ezra D."/>
            <person name="Gonzalez J."/>
            <person name="Henrissat B."/>
            <person name="Kuo A."/>
            <person name="Liang C."/>
            <person name="Lipzen A."/>
            <person name="Lutzoni F."/>
            <person name="Magnuson J."/>
            <person name="Mondo S."/>
            <person name="Nolan M."/>
            <person name="Ohm R."/>
            <person name="Pangilinan J."/>
            <person name="Park H.-J."/>
            <person name="Ramirez L."/>
            <person name="Alfaro M."/>
            <person name="Sun H."/>
            <person name="Tritt A."/>
            <person name="Yoshinaga Y."/>
            <person name="Zwiers L.-H."/>
            <person name="Turgeon B."/>
            <person name="Goodwin S."/>
            <person name="Spatafora J."/>
            <person name="Crous P."/>
            <person name="Grigoriev I."/>
        </authorList>
    </citation>
    <scope>NUCLEOTIDE SEQUENCE [LARGE SCALE GENOMIC DNA]</scope>
    <source>
        <strain evidence="3">CBS 304.66</strain>
    </source>
</reference>
<feature type="chain" id="PRO_5040234190" evidence="1">
    <location>
        <begin position="23"/>
        <end position="172"/>
    </location>
</feature>
<evidence type="ECO:0000313" key="3">
    <source>
        <dbReference type="Proteomes" id="UP000800093"/>
    </source>
</evidence>
<gene>
    <name evidence="2" type="ORF">CC78DRAFT_535328</name>
</gene>
<dbReference type="EMBL" id="ML986649">
    <property type="protein sequence ID" value="KAF2261872.1"/>
    <property type="molecule type" value="Genomic_DNA"/>
</dbReference>
<sequence length="172" mass="18995">MQIFNSILAITSVLALLGTAAAAPKSNSITIGKREITVDDGNKFQRHGGGPCAELSHILEGITDERIQRLMEVEPTGGSYKIALFQRDDRISMFFRVDVYNYDEEVNKNSGNIRSYLEKAATYASGDDPGRPGKYSRGGWYQLMAGDDIRSRFVVDVFCTNLRSECGGCPKN</sequence>
<keyword evidence="3" id="KW-1185">Reference proteome</keyword>
<comment type="caution">
    <text evidence="2">The sequence shown here is derived from an EMBL/GenBank/DDBJ whole genome shotgun (WGS) entry which is preliminary data.</text>
</comment>
<dbReference type="AlphaFoldDB" id="A0A9P4K5W8"/>
<evidence type="ECO:0000313" key="2">
    <source>
        <dbReference type="EMBL" id="KAF2261872.1"/>
    </source>
</evidence>
<organism evidence="2 3">
    <name type="scientific">Lojkania enalia</name>
    <dbReference type="NCBI Taxonomy" id="147567"/>
    <lineage>
        <taxon>Eukaryota</taxon>
        <taxon>Fungi</taxon>
        <taxon>Dikarya</taxon>
        <taxon>Ascomycota</taxon>
        <taxon>Pezizomycotina</taxon>
        <taxon>Dothideomycetes</taxon>
        <taxon>Pleosporomycetidae</taxon>
        <taxon>Pleosporales</taxon>
        <taxon>Pleosporales incertae sedis</taxon>
        <taxon>Lojkania</taxon>
    </lineage>
</organism>
<proteinExistence type="predicted"/>
<protein>
    <submittedName>
        <fullName evidence="2">Uncharacterized protein</fullName>
    </submittedName>
</protein>
<dbReference type="Proteomes" id="UP000800093">
    <property type="component" value="Unassembled WGS sequence"/>
</dbReference>
<name>A0A9P4K5W8_9PLEO</name>